<reference evidence="2" key="1">
    <citation type="journal article" date="2019" name="G3 (Bethesda)">
        <title>Genome Assemblies of Two Rare Opportunistic Yeast Pathogens: Diutina rugosa (syn. Candida rugosa) and Trichomonascus ciferrii (syn. Candida ciferrii).</title>
        <authorList>
            <person name="Mixao V."/>
            <person name="Saus E."/>
            <person name="Hansen A.P."/>
            <person name="Lass-Florl C."/>
            <person name="Gabaldon T."/>
        </authorList>
    </citation>
    <scope>NUCLEOTIDE SEQUENCE</scope>
    <source>
        <strain evidence="2">CBS 4856</strain>
    </source>
</reference>
<proteinExistence type="predicted"/>
<evidence type="ECO:0000313" key="2">
    <source>
        <dbReference type="EMBL" id="KAA8914467.1"/>
    </source>
</evidence>
<dbReference type="Proteomes" id="UP000761534">
    <property type="component" value="Unassembled WGS sequence"/>
</dbReference>
<accession>A0A642V5N8</accession>
<dbReference type="EMBL" id="SWFS01000200">
    <property type="protein sequence ID" value="KAA8914467.1"/>
    <property type="molecule type" value="Genomic_DNA"/>
</dbReference>
<dbReference type="OrthoDB" id="4018368at2759"/>
<evidence type="ECO:0000313" key="3">
    <source>
        <dbReference type="Proteomes" id="UP000761534"/>
    </source>
</evidence>
<protein>
    <submittedName>
        <fullName evidence="2">Uncharacterized protein</fullName>
    </submittedName>
</protein>
<dbReference type="AlphaFoldDB" id="A0A642V5N8"/>
<feature type="compositionally biased region" description="Low complexity" evidence="1">
    <location>
        <begin position="161"/>
        <end position="174"/>
    </location>
</feature>
<dbReference type="VEuPathDB" id="FungiDB:TRICI_002910"/>
<feature type="compositionally biased region" description="Polar residues" evidence="1">
    <location>
        <begin position="220"/>
        <end position="246"/>
    </location>
</feature>
<comment type="caution">
    <text evidence="2">The sequence shown here is derived from an EMBL/GenBank/DDBJ whole genome shotgun (WGS) entry which is preliminary data.</text>
</comment>
<feature type="region of interest" description="Disordered" evidence="1">
    <location>
        <begin position="215"/>
        <end position="246"/>
    </location>
</feature>
<keyword evidence="3" id="KW-1185">Reference proteome</keyword>
<feature type="region of interest" description="Disordered" evidence="1">
    <location>
        <begin position="154"/>
        <end position="174"/>
    </location>
</feature>
<gene>
    <name evidence="2" type="ORF">TRICI_002910</name>
</gene>
<evidence type="ECO:0000256" key="1">
    <source>
        <dbReference type="SAM" id="MobiDB-lite"/>
    </source>
</evidence>
<name>A0A642V5N8_9ASCO</name>
<organism evidence="2 3">
    <name type="scientific">Trichomonascus ciferrii</name>
    <dbReference type="NCBI Taxonomy" id="44093"/>
    <lineage>
        <taxon>Eukaryota</taxon>
        <taxon>Fungi</taxon>
        <taxon>Dikarya</taxon>
        <taxon>Ascomycota</taxon>
        <taxon>Saccharomycotina</taxon>
        <taxon>Dipodascomycetes</taxon>
        <taxon>Dipodascales</taxon>
        <taxon>Trichomonascaceae</taxon>
        <taxon>Trichomonascus</taxon>
        <taxon>Trichomonascus ciferrii complex</taxon>
    </lineage>
</organism>
<sequence length="268" mass="27358">MKFSTVASIGAAATAAQALKLTATGGQLHGNGIYCIHEGAAINYCFANPESSAQEFGYDEASGAITQKLNDEITLSMEVQTGGQYPVVMMGPGDSTEKWSIQDGQLAVNGSTGGFYGCMNINDPYGYSKDAYAIVYFGKETNTTAQCTELTISADKGGSGNTTTTSSGPVPTSTGYPNSTFTCTEDDCHGPATSTQVCTETKCEPTTVPVTCTKEECEQPTGSPSGTQSAPSQATGTSEPVPTQVNGASSLQIGSVALGVVGAALLAL</sequence>